<dbReference type="AlphaFoldDB" id="A0A0F9JE83"/>
<accession>A0A0F9JE83</accession>
<protein>
    <submittedName>
        <fullName evidence="1">Uncharacterized protein</fullName>
    </submittedName>
</protein>
<reference evidence="1" key="1">
    <citation type="journal article" date="2015" name="Nature">
        <title>Complex archaea that bridge the gap between prokaryotes and eukaryotes.</title>
        <authorList>
            <person name="Spang A."/>
            <person name="Saw J.H."/>
            <person name="Jorgensen S.L."/>
            <person name="Zaremba-Niedzwiedzka K."/>
            <person name="Martijn J."/>
            <person name="Lind A.E."/>
            <person name="van Eijk R."/>
            <person name="Schleper C."/>
            <person name="Guy L."/>
            <person name="Ettema T.J."/>
        </authorList>
    </citation>
    <scope>NUCLEOTIDE SEQUENCE</scope>
</reference>
<organism evidence="1">
    <name type="scientific">marine sediment metagenome</name>
    <dbReference type="NCBI Taxonomy" id="412755"/>
    <lineage>
        <taxon>unclassified sequences</taxon>
        <taxon>metagenomes</taxon>
        <taxon>ecological metagenomes</taxon>
    </lineage>
</organism>
<evidence type="ECO:0000313" key="1">
    <source>
        <dbReference type="EMBL" id="KKM60601.1"/>
    </source>
</evidence>
<comment type="caution">
    <text evidence="1">The sequence shown here is derived from an EMBL/GenBank/DDBJ whole genome shotgun (WGS) entry which is preliminary data.</text>
</comment>
<sequence>MRQYFLVARSLSNQLEDRVGILNKRFQQGEEVKLRDMEELNALFAAGVGVTREALELQKKKG</sequence>
<dbReference type="EMBL" id="LAZR01011649">
    <property type="protein sequence ID" value="KKM60601.1"/>
    <property type="molecule type" value="Genomic_DNA"/>
</dbReference>
<gene>
    <name evidence="1" type="ORF">LCGC14_1540190</name>
</gene>
<name>A0A0F9JE83_9ZZZZ</name>
<proteinExistence type="predicted"/>